<accession>A0A450TU36</accession>
<dbReference type="PROSITE" id="PS50206">
    <property type="entry name" value="RHODANESE_3"/>
    <property type="match status" value="2"/>
</dbReference>
<dbReference type="InterPro" id="IPR045078">
    <property type="entry name" value="TST/MPST-like"/>
</dbReference>
<dbReference type="CDD" id="cd01449">
    <property type="entry name" value="TST_Repeat_2"/>
    <property type="match status" value="1"/>
</dbReference>
<dbReference type="PANTHER" id="PTHR11364:SF27">
    <property type="entry name" value="SULFURTRANSFERASE"/>
    <property type="match status" value="1"/>
</dbReference>
<evidence type="ECO:0000256" key="2">
    <source>
        <dbReference type="ARBA" id="ARBA00022737"/>
    </source>
</evidence>
<evidence type="ECO:0000256" key="1">
    <source>
        <dbReference type="ARBA" id="ARBA00022679"/>
    </source>
</evidence>
<dbReference type="SMART" id="SM00450">
    <property type="entry name" value="RHOD"/>
    <property type="match status" value="2"/>
</dbReference>
<gene>
    <name evidence="6" type="ORF">BECKFM1743A_GA0114220_106383</name>
    <name evidence="7" type="ORF">BECKFM1743B_GA0114221_106842</name>
    <name evidence="5" type="ORF">BECKFM1743C_GA0114222_103363</name>
</gene>
<evidence type="ECO:0000313" key="7">
    <source>
        <dbReference type="EMBL" id="VFK20289.1"/>
    </source>
</evidence>
<dbReference type="AlphaFoldDB" id="A0A450TU36"/>
<dbReference type="InterPro" id="IPR036873">
    <property type="entry name" value="Rhodanese-like_dom_sf"/>
</dbReference>
<feature type="region of interest" description="Disordered" evidence="3">
    <location>
        <begin position="64"/>
        <end position="87"/>
    </location>
</feature>
<keyword evidence="1 6" id="KW-0808">Transferase</keyword>
<dbReference type="EMBL" id="CAADFL010000684">
    <property type="protein sequence ID" value="VFK20289.1"/>
    <property type="molecule type" value="Genomic_DNA"/>
</dbReference>
<feature type="domain" description="Rhodanese" evidence="4">
    <location>
        <begin position="44"/>
        <end position="190"/>
    </location>
</feature>
<protein>
    <submittedName>
        <fullName evidence="6">Thiosulfate/3-mercaptopyruvate sulfurtransferase</fullName>
    </submittedName>
</protein>
<dbReference type="EMBL" id="CAADFA010000336">
    <property type="protein sequence ID" value="VFJ63148.1"/>
    <property type="molecule type" value="Genomic_DNA"/>
</dbReference>
<evidence type="ECO:0000313" key="6">
    <source>
        <dbReference type="EMBL" id="VFJ72308.1"/>
    </source>
</evidence>
<dbReference type="SUPFAM" id="SSF52821">
    <property type="entry name" value="Rhodanese/Cell cycle control phosphatase"/>
    <property type="match status" value="2"/>
</dbReference>
<keyword evidence="2" id="KW-0677">Repeat</keyword>
<dbReference type="InterPro" id="IPR001763">
    <property type="entry name" value="Rhodanese-like_dom"/>
</dbReference>
<dbReference type="Pfam" id="PF00581">
    <property type="entry name" value="Rhodanese"/>
    <property type="match status" value="2"/>
</dbReference>
<name>A0A450TU36_9GAMM</name>
<evidence type="ECO:0000313" key="5">
    <source>
        <dbReference type="EMBL" id="VFJ63148.1"/>
    </source>
</evidence>
<feature type="domain" description="Rhodanese" evidence="4">
    <location>
        <begin position="223"/>
        <end position="344"/>
    </location>
</feature>
<keyword evidence="6" id="KW-0670">Pyruvate</keyword>
<dbReference type="GO" id="GO:0004792">
    <property type="term" value="F:thiosulfate-cyanide sulfurtransferase activity"/>
    <property type="evidence" value="ECO:0007669"/>
    <property type="project" value="TreeGrafter"/>
</dbReference>
<sequence>MKSFYRHKASWLMVFFGLVWLAGGQVSAATLPGPVVDSAWLAENSDKVVLLDVRKDLKSFRKKAKGKGAPVNPCGPGGGKEGKKASVKGDGHIEGAVLVNFKKIFGKYQHDNGKTVKVMLPEKGTFEKLMQDAGVNNDSLVVITGKGEKIPNLAFTTRLYWTLKYFGFDNAAILKGGTVQWKLDGHKVKYGKSKRPAKGNFTASAERGEIRATREDVIAMTKGEGSAQLLDVRPKPFYLGLTYHRKWQAPESRGHIPTAKNFPIGLLVDDGTVPAAALYSNQDIKKAAGLVGTDLGKPTVTSCHTGVSASIAWFVLSEILGNKDVRLYDGSMHEWSMAGEAVENPLQ</sequence>
<dbReference type="PANTHER" id="PTHR11364">
    <property type="entry name" value="THIOSULFATE SULFERTANSFERASE"/>
    <property type="match status" value="1"/>
</dbReference>
<proteinExistence type="predicted"/>
<organism evidence="6">
    <name type="scientific">Candidatus Kentrum sp. FM</name>
    <dbReference type="NCBI Taxonomy" id="2126340"/>
    <lineage>
        <taxon>Bacteria</taxon>
        <taxon>Pseudomonadati</taxon>
        <taxon>Pseudomonadota</taxon>
        <taxon>Gammaproteobacteria</taxon>
        <taxon>Candidatus Kentrum</taxon>
    </lineage>
</organism>
<evidence type="ECO:0000256" key="3">
    <source>
        <dbReference type="SAM" id="MobiDB-lite"/>
    </source>
</evidence>
<evidence type="ECO:0000259" key="4">
    <source>
        <dbReference type="PROSITE" id="PS50206"/>
    </source>
</evidence>
<dbReference type="EMBL" id="CAADEZ010000638">
    <property type="protein sequence ID" value="VFJ72308.1"/>
    <property type="molecule type" value="Genomic_DNA"/>
</dbReference>
<dbReference type="Gene3D" id="3.40.250.10">
    <property type="entry name" value="Rhodanese-like domain"/>
    <property type="match status" value="2"/>
</dbReference>
<reference evidence="6" key="1">
    <citation type="submission" date="2019-02" db="EMBL/GenBank/DDBJ databases">
        <authorList>
            <person name="Gruber-Vodicka R. H."/>
            <person name="Seah K. B. B."/>
        </authorList>
    </citation>
    <scope>NUCLEOTIDE SEQUENCE</scope>
    <source>
        <strain evidence="6">BECK_BZ163</strain>
        <strain evidence="7">BECK_BZ164</strain>
        <strain evidence="5">BECK_BZ165</strain>
    </source>
</reference>
<dbReference type="CDD" id="cd01448">
    <property type="entry name" value="TST_Repeat_1"/>
    <property type="match status" value="1"/>
</dbReference>